<reference evidence="2" key="1">
    <citation type="submission" date="2020-08" db="EMBL/GenBank/DDBJ databases">
        <title>Ramlibacter sp. USB13 16S ribosomal RNA gene genome sequencing and assembly.</title>
        <authorList>
            <person name="Kang M."/>
        </authorList>
    </citation>
    <scope>NUCLEOTIDE SEQUENCE</scope>
    <source>
        <strain evidence="2">USB13</strain>
    </source>
</reference>
<evidence type="ECO:0000256" key="1">
    <source>
        <dbReference type="SAM" id="Phobius"/>
    </source>
</evidence>
<evidence type="ECO:0000313" key="2">
    <source>
        <dbReference type="EMBL" id="MBC5786396.1"/>
    </source>
</evidence>
<name>A0A923MWL0_9BURK</name>
<protein>
    <submittedName>
        <fullName evidence="2">Uncharacterized protein</fullName>
    </submittedName>
</protein>
<organism evidence="2 3">
    <name type="scientific">Ramlibacter cellulosilyticus</name>
    <dbReference type="NCBI Taxonomy" id="2764187"/>
    <lineage>
        <taxon>Bacteria</taxon>
        <taxon>Pseudomonadati</taxon>
        <taxon>Pseudomonadota</taxon>
        <taxon>Betaproteobacteria</taxon>
        <taxon>Burkholderiales</taxon>
        <taxon>Comamonadaceae</taxon>
        <taxon>Ramlibacter</taxon>
    </lineage>
</organism>
<keyword evidence="1" id="KW-1133">Transmembrane helix</keyword>
<keyword evidence="1" id="KW-0812">Transmembrane</keyword>
<accession>A0A923MWL0</accession>
<comment type="caution">
    <text evidence="2">The sequence shown here is derived from an EMBL/GenBank/DDBJ whole genome shotgun (WGS) entry which is preliminary data.</text>
</comment>
<keyword evidence="1" id="KW-0472">Membrane</keyword>
<dbReference type="RefSeq" id="WP_187079143.1">
    <property type="nucleotide sequence ID" value="NZ_JACORT010000021.1"/>
</dbReference>
<feature type="transmembrane region" description="Helical" evidence="1">
    <location>
        <begin position="151"/>
        <end position="172"/>
    </location>
</feature>
<dbReference type="AlphaFoldDB" id="A0A923MWL0"/>
<proteinExistence type="predicted"/>
<dbReference type="EMBL" id="JACORT010000021">
    <property type="protein sequence ID" value="MBC5786396.1"/>
    <property type="molecule type" value="Genomic_DNA"/>
</dbReference>
<keyword evidence="3" id="KW-1185">Reference proteome</keyword>
<gene>
    <name evidence="2" type="ORF">H8N03_25900</name>
</gene>
<sequence>MKRRALTWLAANGQGVSLAALAVAGFLAFFQTSIVIAPAGEVRSLTATPSYVGSLTLQKGNHTGTDAGFGLGVPNDRESNDLLRKVRPTLYIPFHPDLKVTAGDLARGIKPGFTYTMDLWQGQIISIADENRSIISREEYGERVAQRKTLFLYWATAIAVIAALVWTAAAILNRRTRGEV</sequence>
<evidence type="ECO:0000313" key="3">
    <source>
        <dbReference type="Proteomes" id="UP000608513"/>
    </source>
</evidence>
<dbReference type="Proteomes" id="UP000608513">
    <property type="component" value="Unassembled WGS sequence"/>
</dbReference>